<gene>
    <name evidence="1" type="ORF">G6011_10941</name>
</gene>
<dbReference type="EMBL" id="JAANER010000003">
    <property type="protein sequence ID" value="KAG9192207.1"/>
    <property type="molecule type" value="Genomic_DNA"/>
</dbReference>
<reference evidence="1" key="1">
    <citation type="submission" date="2021-07" db="EMBL/GenBank/DDBJ databases">
        <title>Genome Resource of American Ginseng Black Spot Pathogen Alternaria panax.</title>
        <authorList>
            <person name="Qiu C."/>
            <person name="Wang W."/>
            <person name="Liu Z."/>
        </authorList>
    </citation>
    <scope>NUCLEOTIDE SEQUENCE</scope>
    <source>
        <strain evidence="1">BNCC115425</strain>
    </source>
</reference>
<comment type="caution">
    <text evidence="1">The sequence shown here is derived from an EMBL/GenBank/DDBJ whole genome shotgun (WGS) entry which is preliminary data.</text>
</comment>
<dbReference type="Proteomes" id="UP001199106">
    <property type="component" value="Unassembled WGS sequence"/>
</dbReference>
<protein>
    <submittedName>
        <fullName evidence="1">Uncharacterized protein</fullName>
    </submittedName>
</protein>
<name>A0AAD4ICJ1_9PLEO</name>
<keyword evidence="2" id="KW-1185">Reference proteome</keyword>
<dbReference type="AlphaFoldDB" id="A0AAD4ICJ1"/>
<accession>A0AAD4ICJ1</accession>
<organism evidence="1 2">
    <name type="scientific">Alternaria panax</name>
    <dbReference type="NCBI Taxonomy" id="48097"/>
    <lineage>
        <taxon>Eukaryota</taxon>
        <taxon>Fungi</taxon>
        <taxon>Dikarya</taxon>
        <taxon>Ascomycota</taxon>
        <taxon>Pezizomycotina</taxon>
        <taxon>Dothideomycetes</taxon>
        <taxon>Pleosporomycetidae</taxon>
        <taxon>Pleosporales</taxon>
        <taxon>Pleosporineae</taxon>
        <taxon>Pleosporaceae</taxon>
        <taxon>Alternaria</taxon>
        <taxon>Alternaria sect. Panax</taxon>
    </lineage>
</organism>
<evidence type="ECO:0000313" key="2">
    <source>
        <dbReference type="Proteomes" id="UP001199106"/>
    </source>
</evidence>
<sequence>MLLSELASTDLTDALLQDRKPSFPPTIWEHMEPGSVWWESVPGTKSLGSVLSTLSEMSLYRHELQKGVQVFVDKAQAFERVLQPTYSMLSSSNGDAEQDLFHPVATATLSLFFIQLDDGLAWSYRMGDQNSNKVASWATTNSEGLRLEDTHFRSEQQSI</sequence>
<proteinExistence type="predicted"/>
<evidence type="ECO:0000313" key="1">
    <source>
        <dbReference type="EMBL" id="KAG9192207.1"/>
    </source>
</evidence>